<keyword evidence="1" id="KW-0805">Transcription regulation</keyword>
<keyword evidence="8" id="KW-1185">Reference proteome</keyword>
<feature type="region of interest" description="Disordered" evidence="5">
    <location>
        <begin position="602"/>
        <end position="623"/>
    </location>
</feature>
<feature type="compositionally biased region" description="Basic and acidic residues" evidence="5">
    <location>
        <begin position="678"/>
        <end position="695"/>
    </location>
</feature>
<evidence type="ECO:0000256" key="5">
    <source>
        <dbReference type="SAM" id="MobiDB-lite"/>
    </source>
</evidence>
<dbReference type="Pfam" id="PF02042">
    <property type="entry name" value="RWP-RK"/>
    <property type="match status" value="1"/>
</dbReference>
<dbReference type="PANTHER" id="PTHR32002">
    <property type="entry name" value="PROTEIN NLP8"/>
    <property type="match status" value="1"/>
</dbReference>
<dbReference type="PROSITE" id="PS51519">
    <property type="entry name" value="RWP_RK"/>
    <property type="match status" value="1"/>
</dbReference>
<feature type="region of interest" description="Disordered" evidence="5">
    <location>
        <begin position="919"/>
        <end position="1020"/>
    </location>
</feature>
<keyword evidence="3" id="KW-0804">Transcription</keyword>
<evidence type="ECO:0000256" key="2">
    <source>
        <dbReference type="ARBA" id="ARBA00023125"/>
    </source>
</evidence>
<evidence type="ECO:0000256" key="4">
    <source>
        <dbReference type="ARBA" id="ARBA00023242"/>
    </source>
</evidence>
<feature type="region of interest" description="Disordered" evidence="5">
    <location>
        <begin position="240"/>
        <end position="418"/>
    </location>
</feature>
<feature type="region of interest" description="Disordered" evidence="5">
    <location>
        <begin position="660"/>
        <end position="720"/>
    </location>
</feature>
<name>A0ABR2YRB2_9CHLO</name>
<accession>A0ABR2YRB2</accession>
<keyword evidence="4" id="KW-0539">Nucleus</keyword>
<evidence type="ECO:0000313" key="7">
    <source>
        <dbReference type="EMBL" id="KAK9909488.1"/>
    </source>
</evidence>
<feature type="compositionally biased region" description="Polar residues" evidence="5">
    <location>
        <begin position="242"/>
        <end position="253"/>
    </location>
</feature>
<reference evidence="7 8" key="1">
    <citation type="journal article" date="2024" name="Nat. Commun.">
        <title>Phylogenomics reveals the evolutionary origins of lichenization in chlorophyte algae.</title>
        <authorList>
            <person name="Puginier C."/>
            <person name="Libourel C."/>
            <person name="Otte J."/>
            <person name="Skaloud P."/>
            <person name="Haon M."/>
            <person name="Grisel S."/>
            <person name="Petersen M."/>
            <person name="Berrin J.G."/>
            <person name="Delaux P.M."/>
            <person name="Dal Grande F."/>
            <person name="Keller J."/>
        </authorList>
    </citation>
    <scope>NUCLEOTIDE SEQUENCE [LARGE SCALE GENOMIC DNA]</scope>
    <source>
        <strain evidence="7 8">SAG 216-7</strain>
    </source>
</reference>
<dbReference type="EMBL" id="JALJOT010000006">
    <property type="protein sequence ID" value="KAK9909488.1"/>
    <property type="molecule type" value="Genomic_DNA"/>
</dbReference>
<organism evidence="7 8">
    <name type="scientific">Coccomyxa subellipsoidea</name>
    <dbReference type="NCBI Taxonomy" id="248742"/>
    <lineage>
        <taxon>Eukaryota</taxon>
        <taxon>Viridiplantae</taxon>
        <taxon>Chlorophyta</taxon>
        <taxon>core chlorophytes</taxon>
        <taxon>Trebouxiophyceae</taxon>
        <taxon>Trebouxiophyceae incertae sedis</taxon>
        <taxon>Coccomyxaceae</taxon>
        <taxon>Coccomyxa</taxon>
    </lineage>
</organism>
<feature type="compositionally biased region" description="Low complexity" evidence="5">
    <location>
        <begin position="989"/>
        <end position="1005"/>
    </location>
</feature>
<proteinExistence type="predicted"/>
<keyword evidence="2" id="KW-0238">DNA-binding</keyword>
<dbReference type="PANTHER" id="PTHR32002:SF41">
    <property type="entry name" value="PROTEIN NLP8"/>
    <property type="match status" value="1"/>
</dbReference>
<feature type="compositionally biased region" description="Polar residues" evidence="5">
    <location>
        <begin position="406"/>
        <end position="418"/>
    </location>
</feature>
<feature type="region of interest" description="Disordered" evidence="5">
    <location>
        <begin position="885"/>
        <end position="904"/>
    </location>
</feature>
<gene>
    <name evidence="7" type="ORF">WJX75_003081</name>
</gene>
<feature type="compositionally biased region" description="Polar residues" evidence="5">
    <location>
        <begin position="303"/>
        <end position="317"/>
    </location>
</feature>
<sequence>MEAAASGSLRERLRLAVDGFGQLAGLVCQGALVQVWLPVLNASTGTCDDLQTKGQPHTITGEHDMQLRIFRAACSELTLHAADNSADSETVRAALQRREVSVFADVCALPAAAYPRAAAAAKFGVQGSMLIPLFPHKDLDLIGPVAVLELVKLESDNTCFAGLFNWLLENLPMLNLHMPRRIAHWLDATGRDVMAQPQPPTDAQVTSPAAPVPEACAQQQQPAAVATAAAEVACSMKEGSARQPQASTPQQADCQRPTVSVEAGRRGLWGSPAPEDGRSQQRGLAEANLPPASGRGDVAADSSGRTRQSAHRQSLPRQSAPPEHVSMSQPKAADVQSRGGTLQAAREPEQMSPSQPKAAKVQSRGITPQREPVCDGDDAAGTSRERTQTAVRAKAGAQNAAEQPFSPGSNSSEGTTHCNSHVTEADAQAHDLASALEDNAELAPEVHHRRVPLANDIGEDSGESSGRGLQLSFAELKAHFGVPLTEAAARLGVQRQDLVRSCREHNLEGWPRLSMSVNEAARSDGVPATSLPSDVDAADMAAFIPFGPKAHRTTPAFSWRTNSVHARPRLQAEAASRSGRRSRRAAAVDAAACHSAVAGGADARMLEPEADPVGSPQEDGESNEWVGYAKGLMLPVQSPCQTRTHGEGLDAAAAQLPATADADADVAQRQPQSSCWQKDNDPFGDKRWERAERLRRSQSAESLGRPPQPPLGDAPPRGSTYTGMSLAKCLGEHGISTADIVEAAALIGMAPMTDAPDQATDCLGSPPPITSGQPRVLQQSPIEKLWALNSMAPVAERELLPEQQEPVLSTPQSALLSPHQPTPSEACRRALLGDLDTAAGRAAEINPLACPTQEIRLAFEQGVCARARAPFSGCTAVVRDRQDASAAAVQPSSSGTTMVPHPHTGQLVRKRDLIAARIDPTTGECRAGKKRKSKAVAAQNKESSPEEGGFTEAPFAVPSRSDKQKRPVKKSRKAIEAEEAQDLSHVEVEGPAQDAAEADGAAGDPCQSVGEANAEQEPRRKQLKMQALLADCPRPEPQTPTRGTSALVYMSTPTSRPRNALLASPTARKFPASEQEVTCNEQLPERLPEPNEAALQGFLADALNFSPPQPLPGVPPFGGGSLFGGGGSVMGSPLSRLHDAEHQMFYGGPFGDLGSAAFPDLADSFSFGCFT</sequence>
<evidence type="ECO:0000256" key="3">
    <source>
        <dbReference type="ARBA" id="ARBA00023163"/>
    </source>
</evidence>
<dbReference type="Proteomes" id="UP001491310">
    <property type="component" value="Unassembled WGS sequence"/>
</dbReference>
<evidence type="ECO:0000256" key="1">
    <source>
        <dbReference type="ARBA" id="ARBA00023015"/>
    </source>
</evidence>
<protein>
    <recommendedName>
        <fullName evidence="6">RWP-RK domain-containing protein</fullName>
    </recommendedName>
</protein>
<feature type="region of interest" description="Disordered" evidence="5">
    <location>
        <begin position="193"/>
        <end position="216"/>
    </location>
</feature>
<feature type="domain" description="RWP-RK" evidence="6">
    <location>
        <begin position="453"/>
        <end position="541"/>
    </location>
</feature>
<evidence type="ECO:0000259" key="6">
    <source>
        <dbReference type="PROSITE" id="PS51519"/>
    </source>
</evidence>
<dbReference type="InterPro" id="IPR003035">
    <property type="entry name" value="RWP-RK_dom"/>
</dbReference>
<evidence type="ECO:0000313" key="8">
    <source>
        <dbReference type="Proteomes" id="UP001491310"/>
    </source>
</evidence>
<dbReference type="InterPro" id="IPR045012">
    <property type="entry name" value="NLP"/>
</dbReference>
<comment type="caution">
    <text evidence="7">The sequence shown here is derived from an EMBL/GenBank/DDBJ whole genome shotgun (WGS) entry which is preliminary data.</text>
</comment>